<dbReference type="AlphaFoldDB" id="A0A835YUV8"/>
<organism evidence="2 3">
    <name type="scientific">Tribonema minus</name>
    <dbReference type="NCBI Taxonomy" id="303371"/>
    <lineage>
        <taxon>Eukaryota</taxon>
        <taxon>Sar</taxon>
        <taxon>Stramenopiles</taxon>
        <taxon>Ochrophyta</taxon>
        <taxon>PX clade</taxon>
        <taxon>Xanthophyceae</taxon>
        <taxon>Tribonematales</taxon>
        <taxon>Tribonemataceae</taxon>
        <taxon>Tribonema</taxon>
    </lineage>
</organism>
<reference evidence="2" key="1">
    <citation type="submission" date="2021-02" db="EMBL/GenBank/DDBJ databases">
        <title>First Annotated Genome of the Yellow-green Alga Tribonema minus.</title>
        <authorList>
            <person name="Mahan K.M."/>
        </authorList>
    </citation>
    <scope>NUCLEOTIDE SEQUENCE</scope>
    <source>
        <strain evidence="2">UTEX B ZZ1240</strain>
    </source>
</reference>
<dbReference type="Proteomes" id="UP000664859">
    <property type="component" value="Unassembled WGS sequence"/>
</dbReference>
<comment type="caution">
    <text evidence="2">The sequence shown here is derived from an EMBL/GenBank/DDBJ whole genome shotgun (WGS) entry which is preliminary data.</text>
</comment>
<feature type="compositionally biased region" description="Low complexity" evidence="1">
    <location>
        <begin position="79"/>
        <end position="90"/>
    </location>
</feature>
<gene>
    <name evidence="2" type="ORF">JKP88DRAFT_263379</name>
</gene>
<dbReference type="GO" id="GO:0005634">
    <property type="term" value="C:nucleus"/>
    <property type="evidence" value="ECO:0007669"/>
    <property type="project" value="TreeGrafter"/>
</dbReference>
<feature type="region of interest" description="Disordered" evidence="1">
    <location>
        <begin position="129"/>
        <end position="160"/>
    </location>
</feature>
<dbReference type="EMBL" id="JAFCMP010000268">
    <property type="protein sequence ID" value="KAG5182102.1"/>
    <property type="molecule type" value="Genomic_DNA"/>
</dbReference>
<feature type="compositionally biased region" description="Basic residues" evidence="1">
    <location>
        <begin position="135"/>
        <end position="151"/>
    </location>
</feature>
<feature type="compositionally biased region" description="Basic and acidic residues" evidence="1">
    <location>
        <begin position="56"/>
        <end position="77"/>
    </location>
</feature>
<feature type="compositionally biased region" description="Basic residues" evidence="1">
    <location>
        <begin position="1"/>
        <end position="10"/>
    </location>
</feature>
<sequence length="285" mass="32258">MGRVRRYKKAKNLDITSKRKRADKKDVEHNLPPDTANHQAQRLKADGTLKRRAKQRLPEWAKEELRETAKREREADKQLLAGAAATPLPGENDTPKVKITPKRTDESLREFNERVRKVAAEALKDNAKRASSTVARRKKHLAEKSQKKKLQRQGLWEEHKMQVAREEQGIAEERDFSKPEHIQFGETVHEPPRFQSMPKLKGLKPDLAEKPWLRGLRSDAITGLKRKAGGGGKGEGEGDGVLSAEGAQLKAQQLERVRTEAVAAYADLKKRRRAGQVQHVAHDNL</sequence>
<evidence type="ECO:0000313" key="2">
    <source>
        <dbReference type="EMBL" id="KAG5182102.1"/>
    </source>
</evidence>
<dbReference type="PANTHER" id="PTHR21838">
    <property type="entry name" value="COILED-COIL DOMAIN-CONTAINING PROTEIN 137"/>
    <property type="match status" value="1"/>
</dbReference>
<accession>A0A835YUV8</accession>
<protein>
    <submittedName>
        <fullName evidence="2">Uncharacterized protein</fullName>
    </submittedName>
</protein>
<dbReference type="InterPro" id="IPR026680">
    <property type="entry name" value="CCDC137"/>
</dbReference>
<feature type="region of interest" description="Disordered" evidence="1">
    <location>
        <begin position="1"/>
        <end position="103"/>
    </location>
</feature>
<keyword evidence="3" id="KW-1185">Reference proteome</keyword>
<name>A0A835YUV8_9STRA</name>
<dbReference type="PANTHER" id="PTHR21838:SF2">
    <property type="entry name" value="COILED-COIL DOMAIN-CONTAINING PROTEIN 137"/>
    <property type="match status" value="1"/>
</dbReference>
<dbReference type="OrthoDB" id="10435670at2759"/>
<proteinExistence type="predicted"/>
<evidence type="ECO:0000313" key="3">
    <source>
        <dbReference type="Proteomes" id="UP000664859"/>
    </source>
</evidence>
<evidence type="ECO:0000256" key="1">
    <source>
        <dbReference type="SAM" id="MobiDB-lite"/>
    </source>
</evidence>
<feature type="region of interest" description="Disordered" evidence="1">
    <location>
        <begin position="221"/>
        <end position="241"/>
    </location>
</feature>